<feature type="compositionally biased region" description="Low complexity" evidence="1">
    <location>
        <begin position="41"/>
        <end position="51"/>
    </location>
</feature>
<feature type="compositionally biased region" description="Low complexity" evidence="1">
    <location>
        <begin position="1030"/>
        <end position="1041"/>
    </location>
</feature>
<feature type="region of interest" description="Disordered" evidence="1">
    <location>
        <begin position="391"/>
        <end position="913"/>
    </location>
</feature>
<comment type="caution">
    <text evidence="2">The sequence shown here is derived from an EMBL/GenBank/DDBJ whole genome shotgun (WGS) entry which is preliminary data.</text>
</comment>
<feature type="compositionally biased region" description="Low complexity" evidence="1">
    <location>
        <begin position="1239"/>
        <end position="1264"/>
    </location>
</feature>
<evidence type="ECO:0000313" key="2">
    <source>
        <dbReference type="EMBL" id="PWI66015.1"/>
    </source>
</evidence>
<evidence type="ECO:0000313" key="3">
    <source>
        <dbReference type="Proteomes" id="UP000245956"/>
    </source>
</evidence>
<feature type="region of interest" description="Disordered" evidence="1">
    <location>
        <begin position="298"/>
        <end position="367"/>
    </location>
</feature>
<accession>A0A2U3DUT8</accession>
<dbReference type="Proteomes" id="UP000245956">
    <property type="component" value="Unassembled WGS sequence"/>
</dbReference>
<dbReference type="EMBL" id="LCWV01000028">
    <property type="protein sequence ID" value="PWI66015.1"/>
    <property type="molecule type" value="Genomic_DNA"/>
</dbReference>
<feature type="compositionally biased region" description="Basic and acidic residues" evidence="1">
    <location>
        <begin position="311"/>
        <end position="320"/>
    </location>
</feature>
<feature type="compositionally biased region" description="Low complexity" evidence="1">
    <location>
        <begin position="1272"/>
        <end position="1301"/>
    </location>
</feature>
<feature type="compositionally biased region" description="Low complexity" evidence="1">
    <location>
        <begin position="549"/>
        <end position="583"/>
    </location>
</feature>
<feature type="compositionally biased region" description="Acidic residues" evidence="1">
    <location>
        <begin position="1635"/>
        <end position="1644"/>
    </location>
</feature>
<feature type="compositionally biased region" description="Pro residues" evidence="1">
    <location>
        <begin position="1469"/>
        <end position="1478"/>
    </location>
</feature>
<organism evidence="2 3">
    <name type="scientific">Purpureocillium lilacinum</name>
    <name type="common">Paecilomyces lilacinus</name>
    <dbReference type="NCBI Taxonomy" id="33203"/>
    <lineage>
        <taxon>Eukaryota</taxon>
        <taxon>Fungi</taxon>
        <taxon>Dikarya</taxon>
        <taxon>Ascomycota</taxon>
        <taxon>Pezizomycotina</taxon>
        <taxon>Sordariomycetes</taxon>
        <taxon>Hypocreomycetidae</taxon>
        <taxon>Hypocreales</taxon>
        <taxon>Ophiocordycipitaceae</taxon>
        <taxon>Purpureocillium</taxon>
    </lineage>
</organism>
<feature type="compositionally biased region" description="Low complexity" evidence="1">
    <location>
        <begin position="1308"/>
        <end position="1322"/>
    </location>
</feature>
<sequence length="1644" mass="174398">MVGLPPGWESDYDGKRWFYTYKASGHIQYHFPSEGDEFPDYLDASAPAPDLAPEERLESQQQLRRQTTTSAASAAAKQLSPPSPHRAGNGNAKPGMSATARPVSAIWEGDGGGDDDAEQVFQPENFMFLGPGTYTEVSPLNEEEEEAARRVVAGGIGERVAGDGTAAGGSAAGTKAVSPVASTATTPMLQKSEASASPPVPAAGQQIVVESPPIEAEPVSMPPQEEQPVVHMIDSREMPQELPVPPHVFDPVGVVAEMPTEHTAVAHIELHPDPVEMGDSSVLAPIETAMTAPALGMAELPERSSPVELKLPQKTEKTEEVATAAVATEQKPDNAQHSSQHGVASPMSGVNGHPVSQAPPPGAQGTNELVVTGVETSQVHQQSPYIVVQEQQPQVQVQQQQQQPQQHQQQSQQQQPSHQWSEQQAQVQVQQQQQQPQQQQHQHQHQHGQQYQYQQQQPPIAQQWTQPSVTQQGYQASIPQPGASAHQPEQALEPQQTQQRPQGQPAAPAPEHAKQPPEQFQQSEQSQVAQPPHQGHQPQQHPQHPQPAQPERQQQQQFQPYQQVQTQLSQPLQQQPQNQNIQPPSQPPQPQSQPQYQPLPSEQSHQAKQAGAQYQAPQQAQHQWQQQWSQQQSQSQPQSQTPQQDLPEQFKITRKPTGGLDPQAYRPYSPGQASADTSTQLASDRRKGSAVALQREASLMLGPKSGAPTVDPSTVPRILSPAQMPPQTSAAEVMHQPASQPTTSTPSQPAGEVKPRQESTQEQSQGLAHFPSVLQPASKRLSTQGMPQPLAPSPAQPPSTSTSQAPQAPQKGHGVLSKFPSILKPARGKAATPGPQQVPPQMQTTQPAQAPVAGGGPVGSGQQPLRPEMPRHTTVPGQLPSQGPAPPGTQVNLPYHGAPGPQSAPQGPWQIQQPMRPASVMPAIGGSYSQPNQWAARYQQVAPGAPGQVASGPSPPGQFVPQQYQQVPGIQSSQPARPQSAIGTHAPPKPAPAATTQGTRGPPQQQADPTQTTPIQAVRRASTFSPGDVSPIRSRSESQSSGLPVQTPSPIEPFRRDSSNPSLPSLAQSVNGPGFTPSPVTGTPGSASQVTAQAPQGPPRPSKLPLQHAPGSFFPNQGSATTPSQQGQTPAQAGPSNAPQPPAIPAPLLSSEYPIGYQVVAATPSKKAPAPAKPIEPPQESDQKQQPQQQPQQQQVVPPQPSDQKSTPSTPGHLLGRIEEHDESEAVSEPNATPLGTRPSSIGSSLPHSPSLQRQSLQPSPAQSTVLPQPPAQTQGQGPPAQQGTVPGQPQQQQQQQQQPAQVPPQQPHHGQGQGPHTPQQGMMPHSGHYQGMMPPQGQMPMGPGAMAPQGYGVPGQHFSQQPQWVMPQTTQAGPASPQSGNGSTNKDKDKKWTKWFKSSKPSASQKPPQQFVQQHPGQAPSQGHPNQPPPNWAAGQYAPPPGWHPSQGPPPPGFQPGMHPQYGYGPPMGGPMPPGMAPPGQMQFVPQGRHSMSDSASTSTVASALPPHMQQHPHGQAPGQATPPQNQAPPNTAGPFPAGGGNESHHSKSNSIASLPPQGQATPPMPGQHPGQSSKPSSEHNLMPAPLFTSQGTAIPNPGQAGGSNMGGQQAAQSQPLDDKWSKKPAADYSGGDWGEDDQWQRQ</sequence>
<feature type="compositionally biased region" description="Polar residues" evidence="1">
    <location>
        <begin position="1550"/>
        <end position="1562"/>
    </location>
</feature>
<feature type="compositionally biased region" description="Low complexity" evidence="1">
    <location>
        <begin position="487"/>
        <end position="543"/>
    </location>
</feature>
<feature type="compositionally biased region" description="Polar residues" evidence="1">
    <location>
        <begin position="1358"/>
        <end position="1385"/>
    </location>
</feature>
<feature type="compositionally biased region" description="Polar residues" evidence="1">
    <location>
        <begin position="1412"/>
        <end position="1426"/>
    </location>
</feature>
<feature type="region of interest" description="Disordered" evidence="1">
    <location>
        <begin position="939"/>
        <end position="1149"/>
    </location>
</feature>
<feature type="compositionally biased region" description="Low complexity" evidence="1">
    <location>
        <begin position="992"/>
        <end position="1014"/>
    </location>
</feature>
<gene>
    <name evidence="2" type="ORF">PCL_05493</name>
</gene>
<feature type="compositionally biased region" description="Low complexity" evidence="1">
    <location>
        <begin position="897"/>
        <end position="908"/>
    </location>
</feature>
<feature type="compositionally biased region" description="Low complexity" evidence="1">
    <location>
        <begin position="592"/>
        <end position="644"/>
    </location>
</feature>
<feature type="compositionally biased region" description="Low complexity" evidence="1">
    <location>
        <begin position="832"/>
        <end position="852"/>
    </location>
</feature>
<feature type="compositionally biased region" description="Basic and acidic residues" evidence="1">
    <location>
        <begin position="1618"/>
        <end position="1627"/>
    </location>
</feature>
<feature type="compositionally biased region" description="Low complexity" evidence="1">
    <location>
        <begin position="59"/>
        <end position="76"/>
    </location>
</feature>
<reference evidence="2 3" key="1">
    <citation type="journal article" date="2016" name="Front. Microbiol.">
        <title>Genome and transcriptome sequences reveal the specific parasitism of the nematophagous Purpureocillium lilacinum 36-1.</title>
        <authorList>
            <person name="Xie J."/>
            <person name="Li S."/>
            <person name="Mo C."/>
            <person name="Xiao X."/>
            <person name="Peng D."/>
            <person name="Wang G."/>
            <person name="Xiao Y."/>
        </authorList>
    </citation>
    <scope>NUCLEOTIDE SEQUENCE [LARGE SCALE GENOMIC DNA]</scope>
    <source>
        <strain evidence="2 3">36-1</strain>
    </source>
</reference>
<feature type="compositionally biased region" description="Polar residues" evidence="1">
    <location>
        <begin position="671"/>
        <end position="682"/>
    </location>
</feature>
<feature type="region of interest" description="Disordered" evidence="1">
    <location>
        <begin position="35"/>
        <end position="98"/>
    </location>
</feature>
<feature type="compositionally biased region" description="Polar residues" evidence="1">
    <location>
        <begin position="737"/>
        <end position="748"/>
    </location>
</feature>
<feature type="compositionally biased region" description="Low complexity" evidence="1">
    <location>
        <begin position="391"/>
        <end position="463"/>
    </location>
</feature>
<protein>
    <recommendedName>
        <fullName evidence="4">WW domain-containing protein</fullName>
    </recommendedName>
</protein>
<proteinExistence type="predicted"/>
<feature type="compositionally biased region" description="Polar residues" evidence="1">
    <location>
        <begin position="1114"/>
        <end position="1131"/>
    </location>
</feature>
<feature type="compositionally biased region" description="Polar residues" evidence="1">
    <location>
        <begin position="1078"/>
        <end position="1094"/>
    </location>
</feature>
<name>A0A2U3DUT8_PURLI</name>
<feature type="compositionally biased region" description="Low complexity" evidence="1">
    <location>
        <begin position="1517"/>
        <end position="1536"/>
    </location>
</feature>
<feature type="compositionally biased region" description="Polar residues" evidence="1">
    <location>
        <begin position="333"/>
        <end position="342"/>
    </location>
</feature>
<feature type="compositionally biased region" description="Low complexity" evidence="1">
    <location>
        <begin position="1456"/>
        <end position="1466"/>
    </location>
</feature>
<feature type="compositionally biased region" description="Low complexity" evidence="1">
    <location>
        <begin position="798"/>
        <end position="810"/>
    </location>
</feature>
<feature type="compositionally biased region" description="Polar residues" evidence="1">
    <location>
        <begin position="1571"/>
        <end position="1581"/>
    </location>
</feature>
<feature type="compositionally biased region" description="Pro residues" evidence="1">
    <location>
        <begin position="1439"/>
        <end position="1455"/>
    </location>
</feature>
<feature type="compositionally biased region" description="Polar residues" evidence="1">
    <location>
        <begin position="960"/>
        <end position="977"/>
    </location>
</feature>
<feature type="compositionally biased region" description="Low complexity" evidence="1">
    <location>
        <begin position="1178"/>
        <end position="1205"/>
    </location>
</feature>
<feature type="compositionally biased region" description="Low complexity" evidence="1">
    <location>
        <begin position="1331"/>
        <end position="1351"/>
    </location>
</feature>
<feature type="compositionally biased region" description="Polar residues" evidence="1">
    <location>
        <begin position="1608"/>
        <end position="1617"/>
    </location>
</feature>
<feature type="compositionally biased region" description="Low complexity" evidence="1">
    <location>
        <begin position="1396"/>
        <end position="1411"/>
    </location>
</feature>
<evidence type="ECO:0008006" key="4">
    <source>
        <dbReference type="Google" id="ProtNLM"/>
    </source>
</evidence>
<feature type="region of interest" description="Disordered" evidence="1">
    <location>
        <begin position="1162"/>
        <end position="1644"/>
    </location>
</feature>
<feature type="compositionally biased region" description="Low complexity" evidence="1">
    <location>
        <begin position="1494"/>
        <end position="1505"/>
    </location>
</feature>
<evidence type="ECO:0000256" key="1">
    <source>
        <dbReference type="SAM" id="MobiDB-lite"/>
    </source>
</evidence>
<feature type="compositionally biased region" description="Polar residues" evidence="1">
    <location>
        <begin position="464"/>
        <end position="478"/>
    </location>
</feature>
<feature type="compositionally biased region" description="Polar residues" evidence="1">
    <location>
        <begin position="1059"/>
        <end position="1071"/>
    </location>
</feature>